<dbReference type="Gene3D" id="3.90.550.10">
    <property type="entry name" value="Spore Coat Polysaccharide Biosynthesis Protein SpsA, Chain A"/>
    <property type="match status" value="1"/>
</dbReference>
<dbReference type="Proteomes" id="UP000186904">
    <property type="component" value="Unassembled WGS sequence"/>
</dbReference>
<dbReference type="NCBIfam" id="TIGR01099">
    <property type="entry name" value="galU"/>
    <property type="match status" value="1"/>
</dbReference>
<dbReference type="InterPro" id="IPR005771">
    <property type="entry name" value="GalU_uridylyltTrfase_bac/arc"/>
</dbReference>
<dbReference type="PANTHER" id="PTHR43197:SF1">
    <property type="entry name" value="UTP--GLUCOSE-1-PHOSPHATE URIDYLYLTRANSFERASE"/>
    <property type="match status" value="1"/>
</dbReference>
<dbReference type="SUPFAM" id="SSF53448">
    <property type="entry name" value="Nucleotide-diphospho-sugar transferases"/>
    <property type="match status" value="1"/>
</dbReference>
<dbReference type="GO" id="GO:0006011">
    <property type="term" value="P:UDP-alpha-D-glucose metabolic process"/>
    <property type="evidence" value="ECO:0007669"/>
    <property type="project" value="InterPro"/>
</dbReference>
<dbReference type="STRING" id="653930.SAMN05216589_2418"/>
<protein>
    <recommendedName>
        <fullName evidence="3 8">UTP--glucose-1-phosphate uridylyltransferase</fullName>
        <ecNumber evidence="2 8">2.7.7.9</ecNumber>
    </recommendedName>
    <alternativeName>
        <fullName evidence="8">UDP-glucose pyrophosphorylase</fullName>
    </alternativeName>
</protein>
<evidence type="ECO:0000313" key="10">
    <source>
        <dbReference type="EMBL" id="SES13182.1"/>
    </source>
</evidence>
<keyword evidence="12" id="KW-1185">Reference proteome</keyword>
<comment type="catalytic activity">
    <reaction evidence="7 8">
        <text>alpha-D-glucose 1-phosphate + UTP + H(+) = UDP-alpha-D-glucose + diphosphate</text>
        <dbReference type="Rhea" id="RHEA:19889"/>
        <dbReference type="ChEBI" id="CHEBI:15378"/>
        <dbReference type="ChEBI" id="CHEBI:33019"/>
        <dbReference type="ChEBI" id="CHEBI:46398"/>
        <dbReference type="ChEBI" id="CHEBI:58601"/>
        <dbReference type="ChEBI" id="CHEBI:58885"/>
        <dbReference type="EC" id="2.7.7.9"/>
    </reaction>
</comment>
<dbReference type="EMBL" id="FOGN01000004">
    <property type="protein sequence ID" value="SES13182.1"/>
    <property type="molecule type" value="Genomic_DNA"/>
</dbReference>
<sequence>MVTKAVLPVAGLGTRFLPASKAIPKEMVTVVDKPVIQYVVEEALAAGINEIVLVTHSSKKAIEDHFDVNYELEAELERRGKQELLQVLRDIAPPQLKVTAVRQGRALGLGHAVYCARPVVGDAPFAVMLPDVLVEQAGHGSDLGLMTQRFADTGRAQIMVEPVPVELVHQYGVVDLNGADLQPAGHASMTRVVEKPPREQAPSNLAIVGRYVLPAGIFDLLANTAPGAGGEIQLTDAIAELMKSEGVEAWHIAGRSYDCGSKLGYLEATLAYGVQDPQLGADFRALLARYQAEG</sequence>
<proteinExistence type="inferred from homology"/>
<accession>A0A1I4N9X2</accession>
<evidence type="ECO:0000313" key="12">
    <source>
        <dbReference type="Proteomes" id="UP000186599"/>
    </source>
</evidence>
<evidence type="ECO:0000256" key="3">
    <source>
        <dbReference type="ARBA" id="ARBA00019048"/>
    </source>
</evidence>
<evidence type="ECO:0000256" key="4">
    <source>
        <dbReference type="ARBA" id="ARBA00022679"/>
    </source>
</evidence>
<evidence type="ECO:0000256" key="6">
    <source>
        <dbReference type="ARBA" id="ARBA00037294"/>
    </source>
</evidence>
<comment type="function">
    <text evidence="6">May play a role in stationary phase survival.</text>
</comment>
<evidence type="ECO:0000313" key="13">
    <source>
        <dbReference type="Proteomes" id="UP000186904"/>
    </source>
</evidence>
<dbReference type="AlphaFoldDB" id="A0A1I4N9X2"/>
<evidence type="ECO:0000256" key="7">
    <source>
        <dbReference type="ARBA" id="ARBA00048128"/>
    </source>
</evidence>
<dbReference type="EC" id="2.7.7.9" evidence="2 8"/>
<dbReference type="EMBL" id="FOUA01000004">
    <property type="protein sequence ID" value="SFM12033.1"/>
    <property type="molecule type" value="Genomic_DNA"/>
</dbReference>
<feature type="domain" description="Nucleotidyl transferase" evidence="9">
    <location>
        <begin position="5"/>
        <end position="271"/>
    </location>
</feature>
<name>A0A1I4N9X2_9GAMM</name>
<evidence type="ECO:0000256" key="2">
    <source>
        <dbReference type="ARBA" id="ARBA00012415"/>
    </source>
</evidence>
<evidence type="ECO:0000256" key="8">
    <source>
        <dbReference type="RuleBase" id="RU361259"/>
    </source>
</evidence>
<dbReference type="OrthoDB" id="9803306at2"/>
<keyword evidence="5 8" id="KW-0548">Nucleotidyltransferase</keyword>
<dbReference type="GO" id="GO:0003983">
    <property type="term" value="F:UTP:glucose-1-phosphate uridylyltransferase activity"/>
    <property type="evidence" value="ECO:0007669"/>
    <property type="project" value="UniProtKB-EC"/>
</dbReference>
<reference evidence="12 13" key="1">
    <citation type="submission" date="2016-10" db="EMBL/GenBank/DDBJ databases">
        <authorList>
            <person name="de Groot N.N."/>
        </authorList>
    </citation>
    <scope>NUCLEOTIDE SEQUENCE [LARGE SCALE GENOMIC DNA]</scope>
    <source>
        <strain evidence="11 12">CGMCC 1.9095</strain>
        <strain evidence="10 13">DSM 22558</strain>
    </source>
</reference>
<keyword evidence="4 8" id="KW-0808">Transferase</keyword>
<evidence type="ECO:0000256" key="1">
    <source>
        <dbReference type="ARBA" id="ARBA00006890"/>
    </source>
</evidence>
<comment type="similarity">
    <text evidence="1 8">Belongs to the UDPGP type 2 family.</text>
</comment>
<dbReference type="InterPro" id="IPR029044">
    <property type="entry name" value="Nucleotide-diphossugar_trans"/>
</dbReference>
<dbReference type="CDD" id="cd02541">
    <property type="entry name" value="UGPase_prokaryotic"/>
    <property type="match status" value="1"/>
</dbReference>
<evidence type="ECO:0000313" key="11">
    <source>
        <dbReference type="EMBL" id="SFM12033.1"/>
    </source>
</evidence>
<dbReference type="RefSeq" id="WP_074780048.1">
    <property type="nucleotide sequence ID" value="NZ_FOGN01000004.1"/>
</dbReference>
<dbReference type="PANTHER" id="PTHR43197">
    <property type="entry name" value="UTP--GLUCOSE-1-PHOSPHATE URIDYLYLTRANSFERASE"/>
    <property type="match status" value="1"/>
</dbReference>
<evidence type="ECO:0000259" key="9">
    <source>
        <dbReference type="Pfam" id="PF00483"/>
    </source>
</evidence>
<gene>
    <name evidence="11" type="ORF">SAMN04487855_2417</name>
    <name evidence="10" type="ORF">SAMN05216589_2418</name>
</gene>
<dbReference type="Proteomes" id="UP000186599">
    <property type="component" value="Unassembled WGS sequence"/>
</dbReference>
<dbReference type="InterPro" id="IPR005835">
    <property type="entry name" value="NTP_transferase_dom"/>
</dbReference>
<organism evidence="11 12">
    <name type="scientific">Halopseudomonas bauzanensis</name>
    <dbReference type="NCBI Taxonomy" id="653930"/>
    <lineage>
        <taxon>Bacteria</taxon>
        <taxon>Pseudomonadati</taxon>
        <taxon>Pseudomonadota</taxon>
        <taxon>Gammaproteobacteria</taxon>
        <taxon>Pseudomonadales</taxon>
        <taxon>Pseudomonadaceae</taxon>
        <taxon>Halopseudomonas</taxon>
    </lineage>
</organism>
<evidence type="ECO:0000256" key="5">
    <source>
        <dbReference type="ARBA" id="ARBA00022695"/>
    </source>
</evidence>
<dbReference type="Pfam" id="PF00483">
    <property type="entry name" value="NTP_transferase"/>
    <property type="match status" value="1"/>
</dbReference>